<protein>
    <recommendedName>
        <fullName evidence="6">Brix domain-containing protein</fullName>
    </recommendedName>
</protein>
<dbReference type="SMART" id="SM01086">
    <property type="entry name" value="ClpB_D2-small"/>
    <property type="match status" value="1"/>
</dbReference>
<sequence>MPKVGRKRKKTRTHAVVDEAASSALADKNPIPKSFVLQHGGAEREPEVSSLVADLRLAMAPYTAQSLKEARGAKVRDYVDSAAKLGVTHLLAFSLNRGGKLNLKVARMPTGPTLSFKVRQFSLGRQVRALQKRPADVTVGGGLFGSPPVVVTNNFGGQDAPAHVKLMRVTFQNMFPAVDVGTIKLSAIRRVVLFDLKSVPVSPAPADPDAPTHEDVVEMRHYAVRAAPTGVNKAIKRLVQAKVPNLSKVGDVADYVLGRGAGAGEMSDSEGEDEQSHVVLPEKFRGKGNAGGQKSALKLVEIGPRLRLSLNKVERGVAGGEVMYHSFIKKSKEEVKALKVRKKEEVDLKVARRKEQEENVARKQAVKDEKKARKEARRKEREEAVMDGLRKGGAGMAVEEEEGSDSEDESGGEEEGQGGGVEAEGGDDEDEEEGSDDEDDDEEGSFSTAEETPPEPIEIETPIAPISIEQEFSTALRPLQVVEKLDSHIVGQASAKRAVAIALRNRWRRKQLDDAFQKEVIPKNILMIGPTGCGKTEIARRLASLSQAPFLKVEATKFTEVGFHGRDVDQIIRDLVDVSLALTKKKKTEAIREEARRKVEEKLLEKLIGPHGREDAKESFRNMLRNGELEDRTVEVDVPDNVGGDKNGVIQVDQANPLTVNEFMSGFQKMMNKGPGQKKRMQLKDAREIVMEVELEKLLDMGDIKKEAIAAVEDSGIVFIDEIDKICSSGDYRGADASAEGVQRDLLPLIEGSTISTKHGNVNTDYILFIASGAFHSCKPSDLLAELQGRLPIRVELKGLTEDDMYSILTEPVTNMIKQQTSLLATEGVELVFEDEAIREIARVAALLNKTVENIGARRLHTVIERIVEELSFDAPELEKGSVLTVDKKLVTERVSEMHVKSDLSRYIL</sequence>
<evidence type="ECO:0000313" key="8">
    <source>
        <dbReference type="Proteomes" id="UP001165060"/>
    </source>
</evidence>
<evidence type="ECO:0000256" key="5">
    <source>
        <dbReference type="SAM" id="MobiDB-lite"/>
    </source>
</evidence>
<feature type="compositionally biased region" description="Acidic residues" evidence="5">
    <location>
        <begin position="424"/>
        <end position="444"/>
    </location>
</feature>
<name>A0ABQ6N6C6_9STRA</name>
<dbReference type="PANTHER" id="PTHR48102:SF3">
    <property type="entry name" value="ATP-DEPENDENT PROTEASE ATPASE SUBUNIT HSLU"/>
    <property type="match status" value="1"/>
</dbReference>
<dbReference type="InterPro" id="IPR019489">
    <property type="entry name" value="Clp_ATPase_C"/>
</dbReference>
<feature type="compositionally biased region" description="Basic and acidic residues" evidence="5">
    <location>
        <begin position="352"/>
        <end position="390"/>
    </location>
</feature>
<dbReference type="Gene3D" id="3.40.50.300">
    <property type="entry name" value="P-loop containing nucleotide triphosphate hydrolases"/>
    <property type="match status" value="2"/>
</dbReference>
<dbReference type="InterPro" id="IPR007109">
    <property type="entry name" value="Brix"/>
</dbReference>
<evidence type="ECO:0000256" key="4">
    <source>
        <dbReference type="ARBA" id="ARBA00023186"/>
    </source>
</evidence>
<dbReference type="Pfam" id="PF00004">
    <property type="entry name" value="AAA"/>
    <property type="match status" value="1"/>
</dbReference>
<reference evidence="7 8" key="1">
    <citation type="journal article" date="2023" name="Commun. Biol.">
        <title>Genome analysis of Parmales, the sister group of diatoms, reveals the evolutionary specialization of diatoms from phago-mixotrophs to photoautotrophs.</title>
        <authorList>
            <person name="Ban H."/>
            <person name="Sato S."/>
            <person name="Yoshikawa S."/>
            <person name="Yamada K."/>
            <person name="Nakamura Y."/>
            <person name="Ichinomiya M."/>
            <person name="Sato N."/>
            <person name="Blanc-Mathieu R."/>
            <person name="Endo H."/>
            <person name="Kuwata A."/>
            <person name="Ogata H."/>
        </authorList>
    </citation>
    <scope>NUCLEOTIDE SEQUENCE [LARGE SCALE GENOMIC DNA]</scope>
</reference>
<evidence type="ECO:0000259" key="6">
    <source>
        <dbReference type="PROSITE" id="PS50833"/>
    </source>
</evidence>
<dbReference type="Pfam" id="PF07724">
    <property type="entry name" value="AAA_2"/>
    <property type="match status" value="1"/>
</dbReference>
<dbReference type="InterPro" id="IPR027417">
    <property type="entry name" value="P-loop_NTPase"/>
</dbReference>
<dbReference type="SUPFAM" id="SSF52540">
    <property type="entry name" value="P-loop containing nucleoside triphosphate hydrolases"/>
    <property type="match status" value="1"/>
</dbReference>
<feature type="compositionally biased region" description="Acidic residues" evidence="5">
    <location>
        <begin position="398"/>
        <end position="416"/>
    </location>
</feature>
<dbReference type="PROSITE" id="PS50833">
    <property type="entry name" value="BRIX"/>
    <property type="match status" value="1"/>
</dbReference>
<dbReference type="InterPro" id="IPR003593">
    <property type="entry name" value="AAA+_ATPase"/>
</dbReference>
<dbReference type="PANTHER" id="PTHR48102">
    <property type="entry name" value="ATP-DEPENDENT CLP PROTEASE ATP-BINDING SUBUNIT CLPX-LIKE, MITOCHONDRIAL-RELATED"/>
    <property type="match status" value="1"/>
</dbReference>
<dbReference type="Gene3D" id="1.10.8.60">
    <property type="match status" value="1"/>
</dbReference>
<dbReference type="EMBL" id="BRYB01000950">
    <property type="protein sequence ID" value="GMI40704.1"/>
    <property type="molecule type" value="Genomic_DNA"/>
</dbReference>
<keyword evidence="4" id="KW-0143">Chaperone</keyword>
<dbReference type="SMART" id="SM00382">
    <property type="entry name" value="AAA"/>
    <property type="match status" value="1"/>
</dbReference>
<evidence type="ECO:0000256" key="2">
    <source>
        <dbReference type="ARBA" id="ARBA00022741"/>
    </source>
</evidence>
<dbReference type="InterPro" id="IPR003959">
    <property type="entry name" value="ATPase_AAA_core"/>
</dbReference>
<dbReference type="InterPro" id="IPR050052">
    <property type="entry name" value="ATP-dep_Clp_protease_ClpX"/>
</dbReference>
<feature type="domain" description="Brix" evidence="6">
    <location>
        <begin position="34"/>
        <end position="319"/>
    </location>
</feature>
<gene>
    <name evidence="7" type="ORF">TeGR_g6023</name>
</gene>
<dbReference type="NCBIfam" id="NF003544">
    <property type="entry name" value="PRK05201.1"/>
    <property type="match status" value="1"/>
</dbReference>
<evidence type="ECO:0000256" key="1">
    <source>
        <dbReference type="ARBA" id="ARBA00009771"/>
    </source>
</evidence>
<feature type="region of interest" description="Disordered" evidence="5">
    <location>
        <begin position="352"/>
        <end position="458"/>
    </location>
</feature>
<comment type="similarity">
    <text evidence="1">Belongs to the ClpX chaperone family. HslU subfamily.</text>
</comment>
<dbReference type="SMART" id="SM00879">
    <property type="entry name" value="Brix"/>
    <property type="match status" value="1"/>
</dbReference>
<keyword evidence="2" id="KW-0547">Nucleotide-binding</keyword>
<dbReference type="Pfam" id="PF10431">
    <property type="entry name" value="ClpB_D2-small"/>
    <property type="match status" value="1"/>
</dbReference>
<dbReference type="Proteomes" id="UP001165060">
    <property type="component" value="Unassembled WGS sequence"/>
</dbReference>
<proteinExistence type="inferred from homology"/>
<organism evidence="7 8">
    <name type="scientific">Tetraparma gracilis</name>
    <dbReference type="NCBI Taxonomy" id="2962635"/>
    <lineage>
        <taxon>Eukaryota</taxon>
        <taxon>Sar</taxon>
        <taxon>Stramenopiles</taxon>
        <taxon>Ochrophyta</taxon>
        <taxon>Bolidophyceae</taxon>
        <taxon>Parmales</taxon>
        <taxon>Triparmaceae</taxon>
        <taxon>Tetraparma</taxon>
    </lineage>
</organism>
<keyword evidence="8" id="KW-1185">Reference proteome</keyword>
<dbReference type="Pfam" id="PF04427">
    <property type="entry name" value="Brix"/>
    <property type="match status" value="1"/>
</dbReference>
<accession>A0ABQ6N6C6</accession>
<keyword evidence="3" id="KW-0067">ATP-binding</keyword>
<dbReference type="NCBIfam" id="TIGR00390">
    <property type="entry name" value="hslU"/>
    <property type="match status" value="1"/>
</dbReference>
<evidence type="ECO:0000313" key="7">
    <source>
        <dbReference type="EMBL" id="GMI40704.1"/>
    </source>
</evidence>
<dbReference type="InterPro" id="IPR004491">
    <property type="entry name" value="HslU"/>
</dbReference>
<comment type="caution">
    <text evidence="7">The sequence shown here is derived from an EMBL/GenBank/DDBJ whole genome shotgun (WGS) entry which is preliminary data.</text>
</comment>
<evidence type="ECO:0000256" key="3">
    <source>
        <dbReference type="ARBA" id="ARBA00022840"/>
    </source>
</evidence>